<dbReference type="OMA" id="LVAPGMM"/>
<organism evidence="4">
    <name type="scientific">Encephalitozoon cuniculi</name>
    <name type="common">Microsporidian parasite</name>
    <dbReference type="NCBI Taxonomy" id="6035"/>
    <lineage>
        <taxon>Eukaryota</taxon>
        <taxon>Fungi</taxon>
        <taxon>Fungi incertae sedis</taxon>
        <taxon>Microsporidia</taxon>
        <taxon>Unikaryonidae</taxon>
        <taxon>Encephalitozoon</taxon>
    </lineage>
</organism>
<proteinExistence type="inferred from homology"/>
<dbReference type="EMBL" id="KC513605">
    <property type="protein sequence ID" value="AGE95089.1"/>
    <property type="molecule type" value="Genomic_DNA"/>
</dbReference>
<evidence type="ECO:0000313" key="4">
    <source>
        <dbReference type="EMBL" id="AGE95089.1"/>
    </source>
</evidence>
<dbReference type="PRINTS" id="PR00081">
    <property type="entry name" value="GDHRDH"/>
</dbReference>
<dbReference type="VEuPathDB" id="MicrosporidiaDB:AEWQ_081180"/>
<dbReference type="InterPro" id="IPR036291">
    <property type="entry name" value="NAD(P)-bd_dom_sf"/>
</dbReference>
<keyword evidence="3" id="KW-0472">Membrane</keyword>
<keyword evidence="3" id="KW-0812">Transmembrane</keyword>
<reference evidence="4" key="1">
    <citation type="journal article" date="2013" name="Eukaryot. Cell">
        <title>Extremely Reduced Levels of Heterozygosity in the Vertebrate Pathogen Encephalitozoon cuniculi.</title>
        <authorList>
            <person name="Selman M."/>
            <person name="Sak B."/>
            <person name="Kvac M."/>
            <person name="Farinelli L."/>
            <person name="Weiss L.M."/>
            <person name="Corradi N."/>
        </authorList>
    </citation>
    <scope>NUCLEOTIDE SEQUENCE</scope>
</reference>
<dbReference type="PANTHER" id="PTHR43899">
    <property type="entry name" value="RH59310P"/>
    <property type="match status" value="1"/>
</dbReference>
<keyword evidence="2" id="KW-0560">Oxidoreductase</keyword>
<protein>
    <submittedName>
        <fullName evidence="4">Putative oxidoreductase short chain dehydrogenase/reductase</fullName>
    </submittedName>
</protein>
<dbReference type="Gene3D" id="3.40.50.720">
    <property type="entry name" value="NAD(P)-binding Rossmann-like Domain"/>
    <property type="match status" value="1"/>
</dbReference>
<evidence type="ECO:0000256" key="3">
    <source>
        <dbReference type="SAM" id="Phobius"/>
    </source>
</evidence>
<dbReference type="Pfam" id="PF00106">
    <property type="entry name" value="adh_short"/>
    <property type="match status" value="1"/>
</dbReference>
<feature type="transmembrane region" description="Helical" evidence="3">
    <location>
        <begin position="254"/>
        <end position="273"/>
    </location>
</feature>
<comment type="similarity">
    <text evidence="1">Belongs to the short-chain dehydrogenases/reductases (SDR) family.</text>
</comment>
<gene>
    <name evidence="4" type="ORF">ECU08_1150</name>
</gene>
<name>M1JI67_ENCCN</name>
<dbReference type="AlphaFoldDB" id="M1JI67"/>
<dbReference type="VEuPathDB" id="MicrosporidiaDB:AEWD_081140"/>
<dbReference type="VEuPathDB" id="MicrosporidiaDB:ECU08_1150"/>
<sequence>MIIQLIYLGVSYIMLKVLPTIYQYTYSKCRNHQVWEGLRKKYVVINGATGKIGRGLAKKFAEKGMKVLLVGRSESRLIRLHAAIERMTECHMHIVDYKRSNNLSFIDRYDVGILINCASTMEDSPAYFVEQSIEEIMNVNLVGVMSLTRYVLVNMMDCGYGYVINIGSLMGEASTPLYSAFGCSKQALKALSDSLYYELEGYNVNVEYMGVGDMSSEGCGEKPSLLRPSSDTLAESILSTFGSAKMSIPYLPHFLMYLLILCVPSPLLSRIVFHRNKQRMFEMRSRESSFEDQKAK</sequence>
<evidence type="ECO:0000256" key="2">
    <source>
        <dbReference type="ARBA" id="ARBA00023002"/>
    </source>
</evidence>
<accession>M1JI67</accession>
<dbReference type="InterPro" id="IPR002347">
    <property type="entry name" value="SDR_fam"/>
</dbReference>
<dbReference type="InterPro" id="IPR051019">
    <property type="entry name" value="VLCFA-Steroid_DH"/>
</dbReference>
<dbReference type="VEuPathDB" id="MicrosporidiaDB:AEWR_081190"/>
<dbReference type="PANTHER" id="PTHR43899:SF13">
    <property type="entry name" value="RH59310P"/>
    <property type="match status" value="1"/>
</dbReference>
<keyword evidence="3" id="KW-1133">Transmembrane helix</keyword>
<dbReference type="VEuPathDB" id="MicrosporidiaDB:M970_081190"/>
<evidence type="ECO:0000256" key="1">
    <source>
        <dbReference type="ARBA" id="ARBA00006484"/>
    </source>
</evidence>
<dbReference type="GO" id="GO:0016491">
    <property type="term" value="F:oxidoreductase activity"/>
    <property type="evidence" value="ECO:0007669"/>
    <property type="project" value="UniProtKB-KW"/>
</dbReference>
<dbReference type="SUPFAM" id="SSF51735">
    <property type="entry name" value="NAD(P)-binding Rossmann-fold domains"/>
    <property type="match status" value="1"/>
</dbReference>